<gene>
    <name evidence="2" type="ORF">OXX778_LOCUS21587</name>
</gene>
<feature type="non-terminal residue" evidence="2">
    <location>
        <position position="1"/>
    </location>
</feature>
<name>A0A814PTI0_9BILA</name>
<dbReference type="AlphaFoldDB" id="A0A814PTI0"/>
<keyword evidence="3" id="KW-1185">Reference proteome</keyword>
<dbReference type="Proteomes" id="UP000663879">
    <property type="component" value="Unassembled WGS sequence"/>
</dbReference>
<evidence type="ECO:0000313" key="3">
    <source>
        <dbReference type="Proteomes" id="UP000663879"/>
    </source>
</evidence>
<proteinExistence type="predicted"/>
<feature type="compositionally biased region" description="Basic and acidic residues" evidence="1">
    <location>
        <begin position="39"/>
        <end position="55"/>
    </location>
</feature>
<accession>A0A814PTI0</accession>
<feature type="region of interest" description="Disordered" evidence="1">
    <location>
        <begin position="23"/>
        <end position="65"/>
    </location>
</feature>
<comment type="caution">
    <text evidence="2">The sequence shown here is derived from an EMBL/GenBank/DDBJ whole genome shotgun (WGS) entry which is preliminary data.</text>
</comment>
<organism evidence="2 3">
    <name type="scientific">Brachionus calyciflorus</name>
    <dbReference type="NCBI Taxonomy" id="104777"/>
    <lineage>
        <taxon>Eukaryota</taxon>
        <taxon>Metazoa</taxon>
        <taxon>Spiralia</taxon>
        <taxon>Gnathifera</taxon>
        <taxon>Rotifera</taxon>
        <taxon>Eurotatoria</taxon>
        <taxon>Monogononta</taxon>
        <taxon>Pseudotrocha</taxon>
        <taxon>Ploima</taxon>
        <taxon>Brachionidae</taxon>
        <taxon>Brachionus</taxon>
    </lineage>
</organism>
<dbReference type="EMBL" id="CAJNOC010008116">
    <property type="protein sequence ID" value="CAF1110302.1"/>
    <property type="molecule type" value="Genomic_DNA"/>
</dbReference>
<evidence type="ECO:0000256" key="1">
    <source>
        <dbReference type="SAM" id="MobiDB-lite"/>
    </source>
</evidence>
<protein>
    <submittedName>
        <fullName evidence="2">Uncharacterized protein</fullName>
    </submittedName>
</protein>
<reference evidence="2" key="1">
    <citation type="submission" date="2021-02" db="EMBL/GenBank/DDBJ databases">
        <authorList>
            <person name="Nowell W R."/>
        </authorList>
    </citation>
    <scope>NUCLEOTIDE SEQUENCE</scope>
    <source>
        <strain evidence="2">Ploen Becks lab</strain>
    </source>
</reference>
<sequence length="65" mass="7493">KRTYKKNPNNARWKLTAQNEIRVLEDSDSSTSNEEELDNSSKDNASKSDESEERGQFSAVKYPIR</sequence>
<evidence type="ECO:0000313" key="2">
    <source>
        <dbReference type="EMBL" id="CAF1110302.1"/>
    </source>
</evidence>